<organism evidence="2 3">
    <name type="scientific">Oedothorax gibbosus</name>
    <dbReference type="NCBI Taxonomy" id="931172"/>
    <lineage>
        <taxon>Eukaryota</taxon>
        <taxon>Metazoa</taxon>
        <taxon>Ecdysozoa</taxon>
        <taxon>Arthropoda</taxon>
        <taxon>Chelicerata</taxon>
        <taxon>Arachnida</taxon>
        <taxon>Araneae</taxon>
        <taxon>Araneomorphae</taxon>
        <taxon>Entelegynae</taxon>
        <taxon>Araneoidea</taxon>
        <taxon>Linyphiidae</taxon>
        <taxon>Erigoninae</taxon>
        <taxon>Oedothorax</taxon>
    </lineage>
</organism>
<dbReference type="Proteomes" id="UP000827092">
    <property type="component" value="Unassembled WGS sequence"/>
</dbReference>
<reference evidence="2 3" key="1">
    <citation type="journal article" date="2022" name="Nat. Ecol. Evol.">
        <title>A masculinizing supergene underlies an exaggerated male reproductive morph in a spider.</title>
        <authorList>
            <person name="Hendrickx F."/>
            <person name="De Corte Z."/>
            <person name="Sonet G."/>
            <person name="Van Belleghem S.M."/>
            <person name="Kostlbacher S."/>
            <person name="Vangestel C."/>
        </authorList>
    </citation>
    <scope>NUCLEOTIDE SEQUENCE [LARGE SCALE GENOMIC DNA]</scope>
    <source>
        <strain evidence="2">W744_W776</strain>
    </source>
</reference>
<evidence type="ECO:0000256" key="1">
    <source>
        <dbReference type="SAM" id="MobiDB-lite"/>
    </source>
</evidence>
<sequence length="108" mass="12374">MHRIKRSISGPIFPRQRFSSKTPKTQVRIILIRDRRKKGKKHHDRNPAKQEKEAFPDQPAHSRQKCSRPFRNSQKIQMGGESRGDGFQIGIGGGVHSEKAQSIKGRLH</sequence>
<proteinExistence type="predicted"/>
<feature type="compositionally biased region" description="Basic residues" evidence="1">
    <location>
        <begin position="34"/>
        <end position="44"/>
    </location>
</feature>
<dbReference type="EMBL" id="JAFNEN010000034">
    <property type="protein sequence ID" value="KAG8198858.1"/>
    <property type="molecule type" value="Genomic_DNA"/>
</dbReference>
<feature type="region of interest" description="Disordered" evidence="1">
    <location>
        <begin position="1"/>
        <end position="108"/>
    </location>
</feature>
<protein>
    <submittedName>
        <fullName evidence="2">Uncharacterized protein</fullName>
    </submittedName>
</protein>
<evidence type="ECO:0000313" key="2">
    <source>
        <dbReference type="EMBL" id="KAG8198858.1"/>
    </source>
</evidence>
<gene>
    <name evidence="2" type="ORF">JTE90_015075</name>
</gene>
<keyword evidence="3" id="KW-1185">Reference proteome</keyword>
<evidence type="ECO:0000313" key="3">
    <source>
        <dbReference type="Proteomes" id="UP000827092"/>
    </source>
</evidence>
<comment type="caution">
    <text evidence="2">The sequence shown here is derived from an EMBL/GenBank/DDBJ whole genome shotgun (WGS) entry which is preliminary data.</text>
</comment>
<feature type="compositionally biased region" description="Basic and acidic residues" evidence="1">
    <location>
        <begin position="45"/>
        <end position="55"/>
    </location>
</feature>
<accession>A0AAV6VSV9</accession>
<dbReference type="AlphaFoldDB" id="A0AAV6VSV9"/>
<name>A0AAV6VSV9_9ARAC</name>